<feature type="compositionally biased region" description="Basic and acidic residues" evidence="2">
    <location>
        <begin position="352"/>
        <end position="364"/>
    </location>
</feature>
<evidence type="ECO:0000313" key="4">
    <source>
        <dbReference type="Proteomes" id="UP000094455"/>
    </source>
</evidence>
<feature type="compositionally biased region" description="Pro residues" evidence="2">
    <location>
        <begin position="181"/>
        <end position="195"/>
    </location>
</feature>
<dbReference type="AlphaFoldDB" id="A0A1E3NIN6"/>
<evidence type="ECO:0000256" key="2">
    <source>
        <dbReference type="SAM" id="MobiDB-lite"/>
    </source>
</evidence>
<organism evidence="3 4">
    <name type="scientific">Pichia membranifaciens NRRL Y-2026</name>
    <dbReference type="NCBI Taxonomy" id="763406"/>
    <lineage>
        <taxon>Eukaryota</taxon>
        <taxon>Fungi</taxon>
        <taxon>Dikarya</taxon>
        <taxon>Ascomycota</taxon>
        <taxon>Saccharomycotina</taxon>
        <taxon>Pichiomycetes</taxon>
        <taxon>Pichiales</taxon>
        <taxon>Pichiaceae</taxon>
        <taxon>Pichia</taxon>
    </lineage>
</organism>
<feature type="compositionally biased region" description="Basic residues" evidence="2">
    <location>
        <begin position="196"/>
        <end position="206"/>
    </location>
</feature>
<keyword evidence="4" id="KW-1185">Reference proteome</keyword>
<feature type="compositionally biased region" description="Low complexity" evidence="2">
    <location>
        <begin position="79"/>
        <end position="101"/>
    </location>
</feature>
<accession>A0A1E3NIN6</accession>
<dbReference type="PANTHER" id="PTHR14778">
    <property type="entry name" value="KINETOCHORE-ASSOCIATED PROTEIN DSN1 HOMOLOG"/>
    <property type="match status" value="1"/>
</dbReference>
<dbReference type="GeneID" id="30178207"/>
<feature type="region of interest" description="Disordered" evidence="2">
    <location>
        <begin position="388"/>
        <end position="430"/>
    </location>
</feature>
<feature type="region of interest" description="Disordered" evidence="2">
    <location>
        <begin position="331"/>
        <end position="364"/>
    </location>
</feature>
<dbReference type="GO" id="GO:0051301">
    <property type="term" value="P:cell division"/>
    <property type="evidence" value="ECO:0007669"/>
    <property type="project" value="InterPro"/>
</dbReference>
<feature type="compositionally biased region" description="Basic and acidic residues" evidence="2">
    <location>
        <begin position="132"/>
        <end position="161"/>
    </location>
</feature>
<dbReference type="PANTHER" id="PTHR14778:SF2">
    <property type="entry name" value="KINETOCHORE-ASSOCIATED PROTEIN DSN1 HOMOLOG"/>
    <property type="match status" value="1"/>
</dbReference>
<evidence type="ECO:0000313" key="3">
    <source>
        <dbReference type="EMBL" id="ODQ45984.1"/>
    </source>
</evidence>
<feature type="compositionally biased region" description="Basic and acidic residues" evidence="2">
    <location>
        <begin position="213"/>
        <end position="232"/>
    </location>
</feature>
<feature type="compositionally biased region" description="Basic residues" evidence="2">
    <location>
        <begin position="17"/>
        <end position="27"/>
    </location>
</feature>
<feature type="region of interest" description="Disordered" evidence="2">
    <location>
        <begin position="1"/>
        <end position="62"/>
    </location>
</feature>
<evidence type="ECO:0000256" key="1">
    <source>
        <dbReference type="SAM" id="Coils"/>
    </source>
</evidence>
<feature type="compositionally biased region" description="Basic and acidic residues" evidence="2">
    <location>
        <begin position="44"/>
        <end position="60"/>
    </location>
</feature>
<proteinExistence type="predicted"/>
<dbReference type="Pfam" id="PF08202">
    <property type="entry name" value="MIS13"/>
    <property type="match status" value="1"/>
</dbReference>
<feature type="compositionally biased region" description="Polar residues" evidence="2">
    <location>
        <begin position="28"/>
        <end position="39"/>
    </location>
</feature>
<feature type="region of interest" description="Disordered" evidence="2">
    <location>
        <begin position="76"/>
        <end position="315"/>
    </location>
</feature>
<dbReference type="InterPro" id="IPR013218">
    <property type="entry name" value="Dsn1/Mis13"/>
</dbReference>
<feature type="coiled-coil region" evidence="1">
    <location>
        <begin position="597"/>
        <end position="624"/>
    </location>
</feature>
<reference evidence="3 4" key="1">
    <citation type="journal article" date="2016" name="Proc. Natl. Acad. Sci. U.S.A.">
        <title>Comparative genomics of biotechnologically important yeasts.</title>
        <authorList>
            <person name="Riley R."/>
            <person name="Haridas S."/>
            <person name="Wolfe K.H."/>
            <person name="Lopes M.R."/>
            <person name="Hittinger C.T."/>
            <person name="Goeker M."/>
            <person name="Salamov A.A."/>
            <person name="Wisecaver J.H."/>
            <person name="Long T.M."/>
            <person name="Calvey C.H."/>
            <person name="Aerts A.L."/>
            <person name="Barry K.W."/>
            <person name="Choi C."/>
            <person name="Clum A."/>
            <person name="Coughlan A.Y."/>
            <person name="Deshpande S."/>
            <person name="Douglass A.P."/>
            <person name="Hanson S.J."/>
            <person name="Klenk H.-P."/>
            <person name="LaButti K.M."/>
            <person name="Lapidus A."/>
            <person name="Lindquist E.A."/>
            <person name="Lipzen A.M."/>
            <person name="Meier-Kolthoff J.P."/>
            <person name="Ohm R.A."/>
            <person name="Otillar R.P."/>
            <person name="Pangilinan J.L."/>
            <person name="Peng Y."/>
            <person name="Rokas A."/>
            <person name="Rosa C.A."/>
            <person name="Scheuner C."/>
            <person name="Sibirny A.A."/>
            <person name="Slot J.C."/>
            <person name="Stielow J.B."/>
            <person name="Sun H."/>
            <person name="Kurtzman C.P."/>
            <person name="Blackwell M."/>
            <person name="Grigoriev I.V."/>
            <person name="Jeffries T.W."/>
        </authorList>
    </citation>
    <scope>NUCLEOTIDE SEQUENCE [LARGE SCALE GENOMIC DNA]</scope>
    <source>
        <strain evidence="3 4">NRRL Y-2026</strain>
    </source>
</reference>
<dbReference type="GO" id="GO:0000444">
    <property type="term" value="C:MIS12/MIND type complex"/>
    <property type="evidence" value="ECO:0007669"/>
    <property type="project" value="InterPro"/>
</dbReference>
<name>A0A1E3NIN6_9ASCO</name>
<dbReference type="OrthoDB" id="3364649at2759"/>
<dbReference type="STRING" id="763406.A0A1E3NIN6"/>
<feature type="compositionally biased region" description="Basic and acidic residues" evidence="2">
    <location>
        <begin position="388"/>
        <end position="417"/>
    </location>
</feature>
<dbReference type="GO" id="GO:0007059">
    <property type="term" value="P:chromosome segregation"/>
    <property type="evidence" value="ECO:0007669"/>
    <property type="project" value="InterPro"/>
</dbReference>
<feature type="compositionally biased region" description="Acidic residues" evidence="2">
    <location>
        <begin position="107"/>
        <end position="117"/>
    </location>
</feature>
<dbReference type="EMBL" id="KV454004">
    <property type="protein sequence ID" value="ODQ45984.1"/>
    <property type="molecule type" value="Genomic_DNA"/>
</dbReference>
<gene>
    <name evidence="3" type="ORF">PICMEDRAFT_17232</name>
</gene>
<sequence length="719" mass="82746">MASDYEDLPETPVVSRRIIKLTRKKNASSKVSDSSTTGGKTKKGRNDEVDVEDEISKLPEKSPLVKSLDISKILGKMKNPSNYSGYSTNSSFNGNSNSNNNWKTESLFDDNGQDELFPDLNIEEQLKKKKERQREIHKQKEKAKALERDNLLRDKATKIEDPNPQLYPSSSPAKELSPAVPTLPSPSPASPPPAPVKKRGRPRKNQPKSQADVIKKDVPKKKEPSKQKKEPLKVTTRKRKVQAEDEQSDEKPAAPKKPRSKGNKMEVLKPTKKAKKPKKDTSSSFSLFEVLDFDDNQRTSEEEQEINGSYSGYDAAKNSDDVFVLESPVKRGRKRKNLKSSESKEPIFTLDISERDSEEKKKIAEQEVERLKEQERREILAEIAKHEKEEKERLRQEREARVEQEKLEAEEERQKLRETKRKKQAEKQKKAKKLEMLEKIKESTSSIMSKKVETIIIPLKDTVEDTSNSNIKLRRSSLTARGRRLSSVGNGFVATPHDDIPNNELHKHIDMSLPDSHKLKQLLVWLGKRLIKQGWGDEFENEQDDDVKIKAKMICQIILEEFVNDLIQGRVDVDWWGSTKTVRVANEPIIVHKNKENVENEDKLAFYENEAKKLEREEKIWQELKVKNMSTEHDLILKEIQSAQPSVVTDERFKPEENKKLQDLVEISGGRVNKLERLVHRLQVSNELIQRIMNQKNELVAQQIKKQSRIDALDLLRKA</sequence>
<protein>
    <submittedName>
        <fullName evidence="3">Uncharacterized protein</fullName>
    </submittedName>
</protein>
<dbReference type="Proteomes" id="UP000094455">
    <property type="component" value="Unassembled WGS sequence"/>
</dbReference>
<dbReference type="RefSeq" id="XP_019017097.1">
    <property type="nucleotide sequence ID" value="XM_019161520.1"/>
</dbReference>
<keyword evidence="1" id="KW-0175">Coiled coil</keyword>